<gene>
    <name evidence="3" type="ORF">WRSd3_04420</name>
</gene>
<dbReference type="InterPro" id="IPR000477">
    <property type="entry name" value="RT_dom"/>
</dbReference>
<dbReference type="InterPro" id="IPR030931">
    <property type="entry name" value="Group_II_RT_mat"/>
</dbReference>
<dbReference type="SUPFAM" id="SSF56672">
    <property type="entry name" value="DNA/RNA polymerases"/>
    <property type="match status" value="1"/>
</dbReference>
<dbReference type="InterPro" id="IPR051083">
    <property type="entry name" value="GrpII_Intron_Splice-Mob/Def"/>
</dbReference>
<dbReference type="PANTHER" id="PTHR34047:SF3">
    <property type="entry name" value="BLR2052 PROTEIN"/>
    <property type="match status" value="1"/>
</dbReference>
<dbReference type="NCBIfam" id="TIGR04416">
    <property type="entry name" value="group_II_RT_mat"/>
    <property type="match status" value="1"/>
</dbReference>
<feature type="domain" description="Reverse transcriptase" evidence="2">
    <location>
        <begin position="1"/>
        <end position="286"/>
    </location>
</feature>
<reference evidence="3 4" key="1">
    <citation type="submission" date="2013-10" db="EMBL/GenBank/DDBJ databases">
        <title>Draft genomes and the virulence plasmids of Sd1617 vaccine constructs: WRSd3 and WRSd5.</title>
        <authorList>
            <person name="Aksomboon Vongsawan A."/>
            <person name="Venkatesan M.M."/>
            <person name="Vaisvil B."/>
            <person name="Emel G."/>
            <person name="Kepatral V."/>
            <person name="Sethabutr O."/>
            <person name="Serichantalergs O."/>
            <person name="Mason C."/>
        </authorList>
    </citation>
    <scope>NUCLEOTIDE SEQUENCE [LARGE SCALE GENOMIC DNA]</scope>
    <source>
        <strain evidence="3 4">WRSd3</strain>
    </source>
</reference>
<dbReference type="GO" id="GO:0003964">
    <property type="term" value="F:RNA-directed DNA polymerase activity"/>
    <property type="evidence" value="ECO:0007669"/>
    <property type="project" value="UniProtKB-KW"/>
</dbReference>
<accession>A0A090NAA1</accession>
<dbReference type="PROSITE" id="PS50878">
    <property type="entry name" value="RT_POL"/>
    <property type="match status" value="1"/>
</dbReference>
<dbReference type="PANTHER" id="PTHR34047">
    <property type="entry name" value="NUCLEAR INTRON MATURASE 1, MITOCHONDRIAL-RELATED"/>
    <property type="match status" value="1"/>
</dbReference>
<keyword evidence="3" id="KW-0548">Nucleotidyltransferase</keyword>
<comment type="caution">
    <text evidence="3">The sequence shown here is derived from an EMBL/GenBank/DDBJ whole genome shotgun (WGS) entry which is preliminary data.</text>
</comment>
<keyword evidence="3" id="KW-0808">Transferase</keyword>
<evidence type="ECO:0000313" key="3">
    <source>
        <dbReference type="EMBL" id="ESU76351.1"/>
    </source>
</evidence>
<dbReference type="PATRIC" id="fig|1401327.3.peg.4121"/>
<comment type="similarity">
    <text evidence="1">Belongs to the bacterial reverse transcriptase family.</text>
</comment>
<organism evidence="3 4">
    <name type="scientific">Shigella dysenteriae WRSd3</name>
    <dbReference type="NCBI Taxonomy" id="1401327"/>
    <lineage>
        <taxon>Bacteria</taxon>
        <taxon>Pseudomonadati</taxon>
        <taxon>Pseudomonadota</taxon>
        <taxon>Gammaproteobacteria</taxon>
        <taxon>Enterobacterales</taxon>
        <taxon>Enterobacteriaceae</taxon>
        <taxon>Shigella</taxon>
    </lineage>
</organism>
<proteinExistence type="inferred from homology"/>
<keyword evidence="3" id="KW-0695">RNA-directed DNA polymerase</keyword>
<evidence type="ECO:0000259" key="2">
    <source>
        <dbReference type="PROSITE" id="PS50878"/>
    </source>
</evidence>
<dbReference type="AlphaFoldDB" id="A0A090NAA1"/>
<dbReference type="CDD" id="cd01651">
    <property type="entry name" value="RT_G2_intron"/>
    <property type="match status" value="1"/>
</dbReference>
<evidence type="ECO:0000313" key="4">
    <source>
        <dbReference type="Proteomes" id="UP000017944"/>
    </source>
</evidence>
<dbReference type="InterPro" id="IPR043502">
    <property type="entry name" value="DNA/RNA_pol_sf"/>
</dbReference>
<evidence type="ECO:0000256" key="1">
    <source>
        <dbReference type="ARBA" id="ARBA00034120"/>
    </source>
</evidence>
<dbReference type="InterPro" id="IPR013597">
    <property type="entry name" value="Mat_intron_G2"/>
</dbReference>
<dbReference type="EC" id="2.7.7.49" evidence="3"/>
<sequence>MQRKSFEIPKALVWASYLDVRRNKGAPGCDGQTLKMFDQQRDGNLYKIWNRLCSGTWFPPPVLEKRIPKSNGKERILGIPTVSDRIAQGAIKLFMEEKLDPIFHADSYGYRPGKSAHDALKQCAIRCWRYSWILEVDISAFFDHVRHDLVLKALEHHGMPKWVILYCRRWMEAPMQSCENGEVITRTRGTPQGGVISPLLANLFLHYAFDLWMEREYRGVPFERYADDIVVHCSRMSDATRLKNRLSERFSEVGLVLNAGKTNIAYIDTFKRRNVATSFTFLGYDFKVRTLKNFKGERYRKCMPGASNAAMRKITETIKKWRIHRSTAESLLDFARRYNAIVRGWIEYYGKFWSRNFNYRLWSAMQSRLLKWMQSKYRLSNRKAQRKLTLVRKEDPKLFVHWYLLRASNE</sequence>
<name>A0A090NAA1_SHIDY</name>
<dbReference type="Proteomes" id="UP000017944">
    <property type="component" value="Unassembled WGS sequence"/>
</dbReference>
<dbReference type="Pfam" id="PF08388">
    <property type="entry name" value="GIIM"/>
    <property type="match status" value="1"/>
</dbReference>
<dbReference type="EMBL" id="AXUT01000571">
    <property type="protein sequence ID" value="ESU76351.1"/>
    <property type="molecule type" value="Genomic_DNA"/>
</dbReference>
<protein>
    <submittedName>
        <fullName evidence="3">Reverse transcriptase</fullName>
        <ecNumber evidence="3">2.7.7.49</ecNumber>
    </submittedName>
</protein>
<dbReference type="Pfam" id="PF00078">
    <property type="entry name" value="RVT_1"/>
    <property type="match status" value="1"/>
</dbReference>